<dbReference type="RefSeq" id="WP_150069189.1">
    <property type="nucleotide sequence ID" value="NZ_VWPH01000012.1"/>
</dbReference>
<protein>
    <submittedName>
        <fullName evidence="7">Tyrosine-type recombinase/integrase</fullName>
    </submittedName>
</protein>
<proteinExistence type="predicted"/>
<evidence type="ECO:0000256" key="4">
    <source>
        <dbReference type="PROSITE-ProRule" id="PRU01248"/>
    </source>
</evidence>
<dbReference type="PANTHER" id="PTHR30349">
    <property type="entry name" value="PHAGE INTEGRASE-RELATED"/>
    <property type="match status" value="1"/>
</dbReference>
<evidence type="ECO:0000256" key="3">
    <source>
        <dbReference type="ARBA" id="ARBA00023172"/>
    </source>
</evidence>
<dbReference type="InterPro" id="IPR044068">
    <property type="entry name" value="CB"/>
</dbReference>
<dbReference type="PROSITE" id="PS51900">
    <property type="entry name" value="CB"/>
    <property type="match status" value="1"/>
</dbReference>
<feature type="domain" description="Tyr recombinase" evidence="5">
    <location>
        <begin position="182"/>
        <end position="438"/>
    </location>
</feature>
<accession>A0A5M7BIW9</accession>
<dbReference type="PANTHER" id="PTHR30349:SF91">
    <property type="entry name" value="INTA PROTEIN"/>
    <property type="match status" value="1"/>
</dbReference>
<dbReference type="Pfam" id="PF00589">
    <property type="entry name" value="Phage_integrase"/>
    <property type="match status" value="1"/>
</dbReference>
<dbReference type="InterPro" id="IPR050090">
    <property type="entry name" value="Tyrosine_recombinase_XerCD"/>
</dbReference>
<sequence>MTRKRRPEGTRAPNRASSIYFSKTDGYWHGRVTMGIRDDGKPDRRHVQAKTEAEVTEKVRKLERDRDSGNVRKPGRGWKVDEWLTHWVEKIAALSVRYKTLQGYRTAIYHHAIPRIGAHWMERIQPEHFEKLYVGMQESGASAATAHQVHRTLRTAFNEYFRRQRLDGNPFQFVKAPKVEEEEIEPFTREEAQRIITAALKRRNGVRYVIALALGSRQGETLAFKWERLNREDQFYRVRRALQRQAWQHGCDDPHACGARFHRTACAENCKRHRNRKNCVRNEKGHPRPCPPNCTRHASSCPQRHGGGLREVEVKSKAGRRGFVFPDAIFDLLMRHEQVQQHEREVAGTEWEEGGWIFTQPNGRPLDPRRDWAEWKEILAEAGVRDARLHDARHTAATVLLLLGVDPRLVMELMGWSTEAMRKRYMHVTKELRRDVAEQLNGYFWNVNRDGK</sequence>
<evidence type="ECO:0000259" key="5">
    <source>
        <dbReference type="PROSITE" id="PS51898"/>
    </source>
</evidence>
<evidence type="ECO:0000259" key="6">
    <source>
        <dbReference type="PROSITE" id="PS51900"/>
    </source>
</evidence>
<keyword evidence="2 4" id="KW-0238">DNA-binding</keyword>
<dbReference type="InterPro" id="IPR010998">
    <property type="entry name" value="Integrase_recombinase_N"/>
</dbReference>
<keyword evidence="3" id="KW-0233">DNA recombination</keyword>
<keyword evidence="8" id="KW-1185">Reference proteome</keyword>
<name>A0A5M7BIW9_SACHI</name>
<evidence type="ECO:0000256" key="2">
    <source>
        <dbReference type="ARBA" id="ARBA00023125"/>
    </source>
</evidence>
<evidence type="ECO:0000256" key="1">
    <source>
        <dbReference type="ARBA" id="ARBA00022908"/>
    </source>
</evidence>
<keyword evidence="1" id="KW-0229">DNA integration</keyword>
<gene>
    <name evidence="7" type="ORF">F1721_24850</name>
</gene>
<dbReference type="InterPro" id="IPR011010">
    <property type="entry name" value="DNA_brk_join_enz"/>
</dbReference>
<dbReference type="Gene3D" id="1.10.150.130">
    <property type="match status" value="1"/>
</dbReference>
<dbReference type="Proteomes" id="UP000323946">
    <property type="component" value="Unassembled WGS sequence"/>
</dbReference>
<feature type="domain" description="Core-binding (CB)" evidence="6">
    <location>
        <begin position="78"/>
        <end position="161"/>
    </location>
</feature>
<dbReference type="InterPro" id="IPR004107">
    <property type="entry name" value="Integrase_SAM-like_N"/>
</dbReference>
<dbReference type="OrthoDB" id="9805859at2"/>
<dbReference type="EMBL" id="VWPH01000012">
    <property type="protein sequence ID" value="KAA5829549.1"/>
    <property type="molecule type" value="Genomic_DNA"/>
</dbReference>
<dbReference type="InterPro" id="IPR002104">
    <property type="entry name" value="Integrase_catalytic"/>
</dbReference>
<dbReference type="GO" id="GO:0003677">
    <property type="term" value="F:DNA binding"/>
    <property type="evidence" value="ECO:0007669"/>
    <property type="project" value="UniProtKB-UniRule"/>
</dbReference>
<organism evidence="7 8">
    <name type="scientific">Saccharopolyspora hirsuta</name>
    <dbReference type="NCBI Taxonomy" id="1837"/>
    <lineage>
        <taxon>Bacteria</taxon>
        <taxon>Bacillati</taxon>
        <taxon>Actinomycetota</taxon>
        <taxon>Actinomycetes</taxon>
        <taxon>Pseudonocardiales</taxon>
        <taxon>Pseudonocardiaceae</taxon>
        <taxon>Saccharopolyspora</taxon>
    </lineage>
</organism>
<reference evidence="7 8" key="1">
    <citation type="submission" date="2019-09" db="EMBL/GenBank/DDBJ databases">
        <title>Draft genome sequence of the thermophilic Saccharopolyspora hirsuta VKM Ac-666T.</title>
        <authorList>
            <person name="Lobastova T.G."/>
            <person name="Fokina V."/>
            <person name="Bragin E.Y."/>
            <person name="Shtratnikova V.Y."/>
            <person name="Starodumova I.P."/>
            <person name="Tarlachkov S.V."/>
            <person name="Donova M.V."/>
        </authorList>
    </citation>
    <scope>NUCLEOTIDE SEQUENCE [LARGE SCALE GENOMIC DNA]</scope>
    <source>
        <strain evidence="7 8">VKM Ac-666</strain>
    </source>
</reference>
<evidence type="ECO:0000313" key="8">
    <source>
        <dbReference type="Proteomes" id="UP000323946"/>
    </source>
</evidence>
<dbReference type="GO" id="GO:0006310">
    <property type="term" value="P:DNA recombination"/>
    <property type="evidence" value="ECO:0007669"/>
    <property type="project" value="UniProtKB-KW"/>
</dbReference>
<evidence type="ECO:0000313" key="7">
    <source>
        <dbReference type="EMBL" id="KAA5829549.1"/>
    </source>
</evidence>
<dbReference type="InterPro" id="IPR013762">
    <property type="entry name" value="Integrase-like_cat_sf"/>
</dbReference>
<dbReference type="GO" id="GO:0015074">
    <property type="term" value="P:DNA integration"/>
    <property type="evidence" value="ECO:0007669"/>
    <property type="project" value="UniProtKB-KW"/>
</dbReference>
<dbReference type="AlphaFoldDB" id="A0A5M7BIW9"/>
<dbReference type="Pfam" id="PF14659">
    <property type="entry name" value="Phage_int_SAM_3"/>
    <property type="match status" value="1"/>
</dbReference>
<comment type="caution">
    <text evidence="7">The sequence shown here is derived from an EMBL/GenBank/DDBJ whole genome shotgun (WGS) entry which is preliminary data.</text>
</comment>
<dbReference type="Gene3D" id="1.10.443.10">
    <property type="entry name" value="Intergrase catalytic core"/>
    <property type="match status" value="1"/>
</dbReference>
<dbReference type="PROSITE" id="PS51898">
    <property type="entry name" value="TYR_RECOMBINASE"/>
    <property type="match status" value="1"/>
</dbReference>
<dbReference type="SUPFAM" id="SSF56349">
    <property type="entry name" value="DNA breaking-rejoining enzymes"/>
    <property type="match status" value="1"/>
</dbReference>